<dbReference type="AlphaFoldDB" id="A0A418X9Y6"/>
<comment type="caution">
    <text evidence="2">The sequence shown here is derived from an EMBL/GenBank/DDBJ whole genome shotgun (WGS) entry which is preliminary data.</text>
</comment>
<name>A0A418X9Y6_9PSED</name>
<dbReference type="Proteomes" id="UP000284021">
    <property type="component" value="Unassembled WGS sequence"/>
</dbReference>
<evidence type="ECO:0000313" key="2">
    <source>
        <dbReference type="EMBL" id="RJG09302.1"/>
    </source>
</evidence>
<accession>A0A418X9Y6</accession>
<reference evidence="2 3" key="1">
    <citation type="submission" date="2018-09" db="EMBL/GenBank/DDBJ databases">
        <authorList>
            <person name="Zhu H."/>
        </authorList>
    </citation>
    <scope>NUCLEOTIDE SEQUENCE [LARGE SCALE GENOMIC DNA]</scope>
    <source>
        <strain evidence="2 3">K1S02-6</strain>
    </source>
</reference>
<protein>
    <submittedName>
        <fullName evidence="2">Nuclear transport factor 2 family protein</fullName>
    </submittedName>
</protein>
<gene>
    <name evidence="2" type="ORF">D3879_23630</name>
</gene>
<dbReference type="OrthoDB" id="8902994at2"/>
<evidence type="ECO:0000259" key="1">
    <source>
        <dbReference type="Pfam" id="PF12680"/>
    </source>
</evidence>
<organism evidence="2 3">
    <name type="scientific">Pseudomonas cavernicola</name>
    <dbReference type="NCBI Taxonomy" id="2320866"/>
    <lineage>
        <taxon>Bacteria</taxon>
        <taxon>Pseudomonadati</taxon>
        <taxon>Pseudomonadota</taxon>
        <taxon>Gammaproteobacteria</taxon>
        <taxon>Pseudomonadales</taxon>
        <taxon>Pseudomonadaceae</taxon>
        <taxon>Pseudomonas</taxon>
    </lineage>
</organism>
<proteinExistence type="predicted"/>
<dbReference type="SUPFAM" id="SSF54427">
    <property type="entry name" value="NTF2-like"/>
    <property type="match status" value="1"/>
</dbReference>
<sequence>MTLCAALGFSHAVLAAQPSEDATLHFQAIGKGDVAQVMADYADNAQLNWVGGPLDGTYRGASDIRSVWDKFSKAQGPLKVSMDTLQESANPKGATVTANVQFTGTQLINVRYVLTYREDKIANETWQIVPVSPAPSAY</sequence>
<dbReference type="InterPro" id="IPR032710">
    <property type="entry name" value="NTF2-like_dom_sf"/>
</dbReference>
<dbReference type="Pfam" id="PF12680">
    <property type="entry name" value="SnoaL_2"/>
    <property type="match status" value="1"/>
</dbReference>
<feature type="domain" description="SnoaL-like" evidence="1">
    <location>
        <begin position="25"/>
        <end position="117"/>
    </location>
</feature>
<evidence type="ECO:0000313" key="3">
    <source>
        <dbReference type="Proteomes" id="UP000284021"/>
    </source>
</evidence>
<dbReference type="Gene3D" id="3.10.450.50">
    <property type="match status" value="1"/>
</dbReference>
<dbReference type="InterPro" id="IPR037401">
    <property type="entry name" value="SnoaL-like"/>
</dbReference>
<keyword evidence="3" id="KW-1185">Reference proteome</keyword>
<dbReference type="EMBL" id="QYUR01000008">
    <property type="protein sequence ID" value="RJG09302.1"/>
    <property type="molecule type" value="Genomic_DNA"/>
</dbReference>